<protein>
    <recommendedName>
        <fullName evidence="4">FGFR1 oncogene partner (FOP) N-terminal dimerisation domain-containing protein</fullName>
    </recommendedName>
</protein>
<evidence type="ECO:0000256" key="1">
    <source>
        <dbReference type="ARBA" id="ARBA00022490"/>
    </source>
</evidence>
<keyword evidence="6" id="KW-1185">Reference proteome</keyword>
<dbReference type="InterPro" id="IPR018993">
    <property type="entry name" value="FOP_dimerisation-dom_N"/>
</dbReference>
<comment type="caution">
    <text evidence="5">The sequence shown here is derived from an EMBL/GenBank/DDBJ whole genome shotgun (WGS) entry which is preliminary data.</text>
</comment>
<dbReference type="Gene3D" id="1.20.960.40">
    <property type="match status" value="1"/>
</dbReference>
<feature type="domain" description="FGFR1 oncogene partner (FOP) N-terminal dimerisation" evidence="4">
    <location>
        <begin position="47"/>
        <end position="127"/>
    </location>
</feature>
<evidence type="ECO:0000256" key="3">
    <source>
        <dbReference type="SAM" id="MobiDB-lite"/>
    </source>
</evidence>
<dbReference type="PANTHER" id="PTHR15431">
    <property type="entry name" value="FGFR1 ONCOGENE PARTNER/LISH DOMAIN-CONTAINING PROTEIN"/>
    <property type="match status" value="1"/>
</dbReference>
<dbReference type="GO" id="GO:0005813">
    <property type="term" value="C:centrosome"/>
    <property type="evidence" value="ECO:0007669"/>
    <property type="project" value="TreeGrafter"/>
</dbReference>
<feature type="compositionally biased region" description="Basic and acidic residues" evidence="3">
    <location>
        <begin position="206"/>
        <end position="216"/>
    </location>
</feature>
<proteinExistence type="predicted"/>
<evidence type="ECO:0000313" key="6">
    <source>
        <dbReference type="Proteomes" id="UP001353858"/>
    </source>
</evidence>
<evidence type="ECO:0000313" key="5">
    <source>
        <dbReference type="EMBL" id="KAK4873349.1"/>
    </source>
</evidence>
<name>A0AAN7PPK9_9COLE</name>
<evidence type="ECO:0000259" key="4">
    <source>
        <dbReference type="Pfam" id="PF09398"/>
    </source>
</evidence>
<accession>A0AAN7PPK9</accession>
<dbReference type="Proteomes" id="UP001353858">
    <property type="component" value="Unassembled WGS sequence"/>
</dbReference>
<dbReference type="Pfam" id="PF09398">
    <property type="entry name" value="FOP_dimer"/>
    <property type="match status" value="1"/>
</dbReference>
<feature type="region of interest" description="Disordered" evidence="3">
    <location>
        <begin position="187"/>
        <end position="224"/>
    </location>
</feature>
<feature type="compositionally biased region" description="Basic and acidic residues" evidence="3">
    <location>
        <begin position="311"/>
        <end position="321"/>
    </location>
</feature>
<evidence type="ECO:0000256" key="2">
    <source>
        <dbReference type="ARBA" id="ARBA00023212"/>
    </source>
</evidence>
<dbReference type="GO" id="GO:0034453">
    <property type="term" value="P:microtubule anchoring"/>
    <property type="evidence" value="ECO:0007669"/>
    <property type="project" value="InterPro"/>
</dbReference>
<gene>
    <name evidence="5" type="ORF">RN001_015378</name>
</gene>
<keyword evidence="1" id="KW-0963">Cytoplasm</keyword>
<organism evidence="5 6">
    <name type="scientific">Aquatica leii</name>
    <dbReference type="NCBI Taxonomy" id="1421715"/>
    <lineage>
        <taxon>Eukaryota</taxon>
        <taxon>Metazoa</taxon>
        <taxon>Ecdysozoa</taxon>
        <taxon>Arthropoda</taxon>
        <taxon>Hexapoda</taxon>
        <taxon>Insecta</taxon>
        <taxon>Pterygota</taxon>
        <taxon>Neoptera</taxon>
        <taxon>Endopterygota</taxon>
        <taxon>Coleoptera</taxon>
        <taxon>Polyphaga</taxon>
        <taxon>Elateriformia</taxon>
        <taxon>Elateroidea</taxon>
        <taxon>Lampyridae</taxon>
        <taxon>Luciolinae</taxon>
        <taxon>Aquatica</taxon>
    </lineage>
</organism>
<dbReference type="AlphaFoldDB" id="A0AAN7PPK9"/>
<feature type="region of interest" description="Disordered" evidence="3">
    <location>
        <begin position="292"/>
        <end position="331"/>
    </location>
</feature>
<reference evidence="6" key="1">
    <citation type="submission" date="2023-01" db="EMBL/GenBank/DDBJ databases">
        <title>Key to firefly adult light organ development and bioluminescence: homeobox transcription factors regulate luciferase expression and transportation to peroxisome.</title>
        <authorList>
            <person name="Fu X."/>
        </authorList>
    </citation>
    <scope>NUCLEOTIDE SEQUENCE [LARGE SCALE GENOMIC DNA]</scope>
</reference>
<keyword evidence="2" id="KW-0206">Cytoskeleton</keyword>
<dbReference type="PANTHER" id="PTHR15431:SF9">
    <property type="entry name" value="CENTROSOMAL PROTEIN 43"/>
    <property type="match status" value="1"/>
</dbReference>
<dbReference type="EMBL" id="JARPUR010000007">
    <property type="protein sequence ID" value="KAK4873349.1"/>
    <property type="molecule type" value="Genomic_DNA"/>
</dbReference>
<sequence>MSVEDDVELRDLVAQTLELNGCLPKIRAQLRASIFLALDENEEVQKKEPLQNKKIKTHLDSKIGRAMFCVVREFLEFFNLDFTISVYEPESYLGTGYQYTTRSQIIKDLGISQLDETSTVPLLHQLIELAQLQNKVIDINLNKIPSETQPTAALNETFNVTTANELLQQVKNKDDSNSECNSSIAEEIGKDTQSISENEFSPPILKDAKPHGKNDAVKLSPQKTDKIKTKSLSSLADLPPLQLSKSRNDTVLLPSLYSKEFKVNQNSKEIDKIFDVDLDSYEEDFMSDTEMNLNKTYVEEQADNGSSQRSDTNEKETKFDADLSGTSSNGT</sequence>